<keyword evidence="1" id="KW-0812">Transmembrane</keyword>
<accession>A0A318KUF1</accession>
<keyword evidence="1" id="KW-0472">Membrane</keyword>
<protein>
    <submittedName>
        <fullName evidence="2">Uncharacterized protein</fullName>
    </submittedName>
</protein>
<evidence type="ECO:0000313" key="2">
    <source>
        <dbReference type="EMBL" id="PXX79256.1"/>
    </source>
</evidence>
<comment type="caution">
    <text evidence="2">The sequence shown here is derived from an EMBL/GenBank/DDBJ whole genome shotgun (WGS) entry which is preliminary data.</text>
</comment>
<reference evidence="2 3" key="1">
    <citation type="submission" date="2018-05" db="EMBL/GenBank/DDBJ databases">
        <title>Genomic Encyclopedia of Type Strains, Phase IV (KMG-IV): sequencing the most valuable type-strain genomes for metagenomic binning, comparative biology and taxonomic classification.</title>
        <authorList>
            <person name="Goeker M."/>
        </authorList>
    </citation>
    <scope>NUCLEOTIDE SEQUENCE [LARGE SCALE GENOMIC DNA]</scope>
    <source>
        <strain evidence="2 3">DSM 29661</strain>
    </source>
</reference>
<evidence type="ECO:0000256" key="1">
    <source>
        <dbReference type="SAM" id="Phobius"/>
    </source>
</evidence>
<keyword evidence="1" id="KW-1133">Transmembrane helix</keyword>
<evidence type="ECO:0000313" key="3">
    <source>
        <dbReference type="Proteomes" id="UP000247555"/>
    </source>
</evidence>
<gene>
    <name evidence="2" type="ORF">DFR34_1075</name>
</gene>
<dbReference type="OrthoDB" id="8593817at2"/>
<dbReference type="Proteomes" id="UP000247555">
    <property type="component" value="Unassembled WGS sequence"/>
</dbReference>
<name>A0A318KUF1_9NEIS</name>
<dbReference type="AlphaFoldDB" id="A0A318KUF1"/>
<dbReference type="RefSeq" id="WP_110390459.1">
    <property type="nucleotide sequence ID" value="NZ_CALCOA010000074.1"/>
</dbReference>
<organism evidence="2 3">
    <name type="scientific">Rivihabitans pingtungensis</name>
    <dbReference type="NCBI Taxonomy" id="1054498"/>
    <lineage>
        <taxon>Bacteria</taxon>
        <taxon>Pseudomonadati</taxon>
        <taxon>Pseudomonadota</taxon>
        <taxon>Betaproteobacteria</taxon>
        <taxon>Neisseriales</taxon>
        <taxon>Aquaspirillaceae</taxon>
        <taxon>Rivihabitans</taxon>
    </lineage>
</organism>
<dbReference type="EMBL" id="QJKI01000007">
    <property type="protein sequence ID" value="PXX79256.1"/>
    <property type="molecule type" value="Genomic_DNA"/>
</dbReference>
<feature type="transmembrane region" description="Helical" evidence="1">
    <location>
        <begin position="50"/>
        <end position="69"/>
    </location>
</feature>
<proteinExistence type="predicted"/>
<sequence length="73" mass="7956">MADEHTDLARVLGRIEGKLDMIVTSQHVQSERLDAMDSRLRQVETQAAKAGALTGGLVAVLTAIVVEWVKRLS</sequence>
<keyword evidence="3" id="KW-1185">Reference proteome</keyword>